<proteinExistence type="predicted"/>
<dbReference type="Pfam" id="PF00534">
    <property type="entry name" value="Glycos_transf_1"/>
    <property type="match status" value="1"/>
</dbReference>
<gene>
    <name evidence="4" type="ORF">FJY68_06705</name>
</gene>
<feature type="domain" description="Glycosyltransferase subfamily 4-like N-terminal" evidence="3">
    <location>
        <begin position="19"/>
        <end position="179"/>
    </location>
</feature>
<dbReference type="InterPro" id="IPR001296">
    <property type="entry name" value="Glyco_trans_1"/>
</dbReference>
<evidence type="ECO:0000259" key="2">
    <source>
        <dbReference type="Pfam" id="PF00534"/>
    </source>
</evidence>
<organism evidence="4 5">
    <name type="scientific">candidate division WOR-3 bacterium</name>
    <dbReference type="NCBI Taxonomy" id="2052148"/>
    <lineage>
        <taxon>Bacteria</taxon>
        <taxon>Bacteria division WOR-3</taxon>
    </lineage>
</organism>
<reference evidence="4" key="1">
    <citation type="submission" date="2019-03" db="EMBL/GenBank/DDBJ databases">
        <title>Lake Tanganyika Metagenome-Assembled Genomes (MAGs).</title>
        <authorList>
            <person name="Tran P."/>
        </authorList>
    </citation>
    <scope>NUCLEOTIDE SEQUENCE</scope>
    <source>
        <strain evidence="4">K_DeepCast_150m_m2_040</strain>
    </source>
</reference>
<dbReference type="EMBL" id="VGIR01000033">
    <property type="protein sequence ID" value="MBM3331528.1"/>
    <property type="molecule type" value="Genomic_DNA"/>
</dbReference>
<dbReference type="PANTHER" id="PTHR46401">
    <property type="entry name" value="GLYCOSYLTRANSFERASE WBBK-RELATED"/>
    <property type="match status" value="1"/>
</dbReference>
<protein>
    <submittedName>
        <fullName evidence="4">Glycosyltransferase family 4 protein</fullName>
    </submittedName>
</protein>
<dbReference type="SUPFAM" id="SSF53756">
    <property type="entry name" value="UDP-Glycosyltransferase/glycogen phosphorylase"/>
    <property type="match status" value="1"/>
</dbReference>
<evidence type="ECO:0000259" key="3">
    <source>
        <dbReference type="Pfam" id="PF13439"/>
    </source>
</evidence>
<evidence type="ECO:0000313" key="5">
    <source>
        <dbReference type="Proteomes" id="UP000779900"/>
    </source>
</evidence>
<name>A0A938BU39_UNCW3</name>
<dbReference type="Proteomes" id="UP000779900">
    <property type="component" value="Unassembled WGS sequence"/>
</dbReference>
<dbReference type="GO" id="GO:0016757">
    <property type="term" value="F:glycosyltransferase activity"/>
    <property type="evidence" value="ECO:0007669"/>
    <property type="project" value="InterPro"/>
</dbReference>
<dbReference type="PANTHER" id="PTHR46401:SF2">
    <property type="entry name" value="GLYCOSYLTRANSFERASE WBBK-RELATED"/>
    <property type="match status" value="1"/>
</dbReference>
<dbReference type="AlphaFoldDB" id="A0A938BU39"/>
<sequence length="382" mass="40820">MTRPKVALDARRAVRPMTGIGHYVLELAKRIPALAPDLEIQLLADRPFSGGALPGGCTQVVLGRSVGDFTPQARLYSPLWLNTLVPSYLKRNGVSLYHGTNSVVPLLPPCRVVCSVHDLSFVGLPGAYGPVYRSYMRAQVRIALGRSDVVISGSDSARNDLAGALGIARDDVVVIHHGVGDEFRIGHDHGYLRRVRGQFDLPERYILHVGIVEVKKGIDTLLEASAGVICSGLADAVVIAGRDGLGAREIRDRACQLGLSDRAMFLGFVPQDLLPGLYSSASVVVFSSRYEGFGLPVLEGMASGVPVIAANTSSIPEVAGDAAILFPAGDAGRLADALRAVLGCAQLRLDLVRRGMARVKQFSWEESAAKHVAVYRRVLGIN</sequence>
<feature type="domain" description="Glycosyl transferase family 1" evidence="2">
    <location>
        <begin position="199"/>
        <end position="355"/>
    </location>
</feature>
<keyword evidence="1" id="KW-0808">Transferase</keyword>
<dbReference type="InterPro" id="IPR028098">
    <property type="entry name" value="Glyco_trans_4-like_N"/>
</dbReference>
<dbReference type="CDD" id="cd03809">
    <property type="entry name" value="GT4_MtfB-like"/>
    <property type="match status" value="1"/>
</dbReference>
<accession>A0A938BU39</accession>
<evidence type="ECO:0000313" key="4">
    <source>
        <dbReference type="EMBL" id="MBM3331528.1"/>
    </source>
</evidence>
<dbReference type="GO" id="GO:0009103">
    <property type="term" value="P:lipopolysaccharide biosynthetic process"/>
    <property type="evidence" value="ECO:0007669"/>
    <property type="project" value="TreeGrafter"/>
</dbReference>
<comment type="caution">
    <text evidence="4">The sequence shown here is derived from an EMBL/GenBank/DDBJ whole genome shotgun (WGS) entry which is preliminary data.</text>
</comment>
<dbReference type="Gene3D" id="3.40.50.2000">
    <property type="entry name" value="Glycogen Phosphorylase B"/>
    <property type="match status" value="2"/>
</dbReference>
<evidence type="ECO:0000256" key="1">
    <source>
        <dbReference type="ARBA" id="ARBA00022679"/>
    </source>
</evidence>
<dbReference type="Pfam" id="PF13439">
    <property type="entry name" value="Glyco_transf_4"/>
    <property type="match status" value="1"/>
</dbReference>